<dbReference type="EMBL" id="ML143411">
    <property type="protein sequence ID" value="TBU29650.1"/>
    <property type="molecule type" value="Genomic_DNA"/>
</dbReference>
<dbReference type="Gene3D" id="3.30.710.10">
    <property type="entry name" value="Potassium Channel Kv1.1, Chain A"/>
    <property type="match status" value="1"/>
</dbReference>
<reference evidence="2" key="1">
    <citation type="submission" date="2019-01" db="EMBL/GenBank/DDBJ databases">
        <title>Draft genome sequences of three monokaryotic isolates of the white-rot basidiomycete fungus Dichomitus squalens.</title>
        <authorList>
            <consortium name="DOE Joint Genome Institute"/>
            <person name="Lopez S.C."/>
            <person name="Andreopoulos B."/>
            <person name="Pangilinan J."/>
            <person name="Lipzen A."/>
            <person name="Riley R."/>
            <person name="Ahrendt S."/>
            <person name="Ng V."/>
            <person name="Barry K."/>
            <person name="Daum C."/>
            <person name="Grigoriev I.V."/>
            <person name="Hilden K.S."/>
            <person name="Makela M.R."/>
            <person name="de Vries R.P."/>
        </authorList>
    </citation>
    <scope>NUCLEOTIDE SEQUENCE [LARGE SCALE GENOMIC DNA]</scope>
    <source>
        <strain evidence="2">OM18370.1</strain>
    </source>
</reference>
<evidence type="ECO:0000259" key="1">
    <source>
        <dbReference type="SMART" id="SM00225"/>
    </source>
</evidence>
<dbReference type="InterPro" id="IPR011333">
    <property type="entry name" value="SKP1/BTB/POZ_sf"/>
</dbReference>
<name>A0A4Q9MPH0_9APHY</name>
<dbReference type="OrthoDB" id="3036049at2759"/>
<proteinExistence type="predicted"/>
<organism evidence="2">
    <name type="scientific">Dichomitus squalens</name>
    <dbReference type="NCBI Taxonomy" id="114155"/>
    <lineage>
        <taxon>Eukaryota</taxon>
        <taxon>Fungi</taxon>
        <taxon>Dikarya</taxon>
        <taxon>Basidiomycota</taxon>
        <taxon>Agaricomycotina</taxon>
        <taxon>Agaricomycetes</taxon>
        <taxon>Polyporales</taxon>
        <taxon>Polyporaceae</taxon>
        <taxon>Dichomitus</taxon>
    </lineage>
</organism>
<protein>
    <recommendedName>
        <fullName evidence="1">BTB domain-containing protein</fullName>
    </recommendedName>
</protein>
<accession>A0A4Q9MPH0</accession>
<dbReference type="InterPro" id="IPR000210">
    <property type="entry name" value="BTB/POZ_dom"/>
</dbReference>
<evidence type="ECO:0000313" key="2">
    <source>
        <dbReference type="EMBL" id="TBU29650.1"/>
    </source>
</evidence>
<dbReference type="AlphaFoldDB" id="A0A4Q9MPH0"/>
<sequence length="340" mass="38293">MKPSRPASPLLPHVSVSETASLKRDEEFWFEDGNLILVAGDVEFRVYQGPLIAHSPVFNDMLSLPQPAEDSGRRTRHGESSCPIIPLTDSPEDLRHFLRVFVSSSSGKIIRSGQHDPTFHEVSACVRLGHKYQVDGLVQRYVDLLRKYYADNFDAWYRSTLVRPPSFQAVHSIAVVNLARLTNTPSMLPTALMDCCTLGPEIVDGLVREDGTRETLPLDDLGRCFVGRAKMAQASARIAHLMFRPPVSAACRQPACCQRVLQRLLNELGNARDDVISCVDWYASWMVYVDGRDEDRELCMRCYKMLEGERPKKLQREVWMILPAMMGVTVDGWGVKAKEA</sequence>
<dbReference type="SMART" id="SM00225">
    <property type="entry name" value="BTB"/>
    <property type="match status" value="1"/>
</dbReference>
<gene>
    <name evidence="2" type="ORF">BD311DRAFT_660601</name>
</gene>
<dbReference type="Proteomes" id="UP000292957">
    <property type="component" value="Unassembled WGS sequence"/>
</dbReference>
<feature type="domain" description="BTB" evidence="1">
    <location>
        <begin position="33"/>
        <end position="149"/>
    </location>
</feature>
<dbReference type="SUPFAM" id="SSF54695">
    <property type="entry name" value="POZ domain"/>
    <property type="match status" value="1"/>
</dbReference>